<dbReference type="Pfam" id="PF13482">
    <property type="entry name" value="RNase_H_2"/>
    <property type="match status" value="1"/>
</dbReference>
<comment type="caution">
    <text evidence="2">The sequence shown here is derived from an EMBL/GenBank/DDBJ whole genome shotgun (WGS) entry which is preliminary data.</text>
</comment>
<evidence type="ECO:0000313" key="2">
    <source>
        <dbReference type="EMBL" id="MBU5440083.1"/>
    </source>
</evidence>
<dbReference type="Proteomes" id="UP000749471">
    <property type="component" value="Unassembled WGS sequence"/>
</dbReference>
<dbReference type="InterPro" id="IPR038720">
    <property type="entry name" value="YprB_RNase_H-like_dom"/>
</dbReference>
<keyword evidence="3" id="KW-1185">Reference proteome</keyword>
<protein>
    <submittedName>
        <fullName evidence="2">Ribonuclease H-like domain-containing protein</fullName>
    </submittedName>
</protein>
<organism evidence="2 3">
    <name type="scientific">Tissierella simiarum</name>
    <dbReference type="NCBI Taxonomy" id="2841534"/>
    <lineage>
        <taxon>Bacteria</taxon>
        <taxon>Bacillati</taxon>
        <taxon>Bacillota</taxon>
        <taxon>Tissierellia</taxon>
        <taxon>Tissierellales</taxon>
        <taxon>Tissierellaceae</taxon>
        <taxon>Tissierella</taxon>
    </lineage>
</organism>
<reference evidence="2 3" key="1">
    <citation type="submission" date="2021-06" db="EMBL/GenBank/DDBJ databases">
        <authorList>
            <person name="Sun Q."/>
            <person name="Li D."/>
        </authorList>
    </citation>
    <scope>NUCLEOTIDE SEQUENCE [LARGE SCALE GENOMIC DNA]</scope>
    <source>
        <strain evidence="2 3">MSJ-40</strain>
    </source>
</reference>
<accession>A0ABS6EAX5</accession>
<proteinExistence type="predicted"/>
<feature type="domain" description="YprB ribonuclease H-like" evidence="1">
    <location>
        <begin position="24"/>
        <end position="192"/>
    </location>
</feature>
<dbReference type="EMBL" id="JAHLPM010000024">
    <property type="protein sequence ID" value="MBU5440083.1"/>
    <property type="molecule type" value="Genomic_DNA"/>
</dbReference>
<dbReference type="PANTHER" id="PTHR38462:SF1">
    <property type="entry name" value="YPRB RIBONUCLEASE H-LIKE DOMAIN-CONTAINING PROTEIN"/>
    <property type="match status" value="1"/>
</dbReference>
<evidence type="ECO:0000259" key="1">
    <source>
        <dbReference type="Pfam" id="PF13482"/>
    </source>
</evidence>
<evidence type="ECO:0000313" key="3">
    <source>
        <dbReference type="Proteomes" id="UP000749471"/>
    </source>
</evidence>
<dbReference type="RefSeq" id="WP_216522045.1">
    <property type="nucleotide sequence ID" value="NZ_JAHLPM010000024.1"/>
</dbReference>
<dbReference type="PANTHER" id="PTHR38462">
    <property type="entry name" value="EXONUCLEASE-LIKE PROTEIN"/>
    <property type="match status" value="1"/>
</dbReference>
<name>A0ABS6EAX5_9FIRM</name>
<gene>
    <name evidence="2" type="ORF">KQI42_18920</name>
</gene>
<sequence>MEIITDRFYHKLNINDYFKNMDGCFLDIETTGLSRKNNIIYLVGVLYFDKNYNLWTLTQLFANNQKEEKQLLEQLISMLSTFDNIITYNGDSFDIPFINYRLKYNSINYTISKSSSTDLYSIVKANKQILNFDNLKLKTIEENLGIFREDIYNGKDCIDFYYKYITSKDEILKDKILKHNYDDLYYMLDIIKILDLIKDKKSVNLVLNKKTILLTIDEIFLYGDMFNINGFFNTNLEKEIICFSQYFNIVTEELNKFKASIEFKKAYITPTEKCIYIDKNDFEIPMYVKDLSGYKIPQNILILMIERKYCMDNIRSLLKQLFIQLV</sequence>